<evidence type="ECO:0000259" key="3">
    <source>
        <dbReference type="PROSITE" id="PS50158"/>
    </source>
</evidence>
<dbReference type="GO" id="GO:0003676">
    <property type="term" value="F:nucleic acid binding"/>
    <property type="evidence" value="ECO:0007669"/>
    <property type="project" value="InterPro"/>
</dbReference>
<dbReference type="AlphaFoldDB" id="A0A6L2NQE4"/>
<name>A0A6L2NQE4_TANCI</name>
<evidence type="ECO:0000256" key="2">
    <source>
        <dbReference type="SAM" id="MobiDB-lite"/>
    </source>
</evidence>
<evidence type="ECO:0000256" key="1">
    <source>
        <dbReference type="PROSITE-ProRule" id="PRU00047"/>
    </source>
</evidence>
<dbReference type="PROSITE" id="PS50158">
    <property type="entry name" value="ZF_CCHC"/>
    <property type="match status" value="1"/>
</dbReference>
<feature type="compositionally biased region" description="Basic and acidic residues" evidence="2">
    <location>
        <begin position="219"/>
        <end position="243"/>
    </location>
</feature>
<feature type="region of interest" description="Disordered" evidence="2">
    <location>
        <begin position="569"/>
        <end position="607"/>
    </location>
</feature>
<protein>
    <recommendedName>
        <fullName evidence="3">CCHC-type domain-containing protein</fullName>
    </recommendedName>
</protein>
<sequence>MVSSVKHLILKKGEYILWTMKMEQYLEHTDYALWEVILNGNGAVQMIKDEASNEVELPPITAYQILPRTRKRKAKSTLLMAILDEHLARFHGIKDAKTLWAAIKTRFCGSFGSSSNSQNVAFIFAKSNSSTNKLNAAYSISTATGHSSQAQGSSSYVDELMFLFFANQSSSPQLKTGRKLEFNGKEPVGFDKTKVECFNCHRRGHFSKDCRTARNPRNSGRDARNVGFRGRDDGKRPTRKEDEKALVVQDGLVVFTRSGRILVSAAKPKAAASTSAAKPINTAGPKQSVNFSNSRRNQTDKNAGPQDTNGNAGTQDNVNAGKEVSDQHHNVLPLWSSISSTYKSSDDKDEDDKPNDDIGSKTVVEPVNKEDQAYRDAFERLMSQEKEASDAEDSLTFASFMGFIVYQMDVNSAFLYVIIEEEVHVSQPSGFIDPQFPNKVYKVEKALCGLHKLLEPVQVYVDDIIFGSTKKSLCDEFEALMHKRFQMSSMRELTFFLGQQTSCLKNVLVLGSKLHHHDVKRIFRKAKKVTELPQTSMPLDHGADEAHNSDNITKTQFTAMSNDLISWEISSGDRPRNKGSGEKGGSTARPEFSAATPSTPPTTTTIFGDEDLTIAQTLIKLRSEKAKERGVAFRHVEEPPRLTRSTTTLQHLPTIDLKDKGKGVLVEEEPEKLEKVKRRDQGREKHLAVERAEAIRNKPPTRTQVRNKMITYLKHMGKYTHQQLKNKEFKELHKLYQKEQKWIDDFVPMDSEKEEKKSTEPECKGKKGKRIKRFADSTLKQKSSKKQKMKQEQEFTKSDEEESAQQDLVDLHRLVMKKFEDNTPEEKRYPLNKDMLEKMLNWMLEAEAESTMAFKLLKFIKSQVEE</sequence>
<dbReference type="GO" id="GO:0008270">
    <property type="term" value="F:zinc ion binding"/>
    <property type="evidence" value="ECO:0007669"/>
    <property type="project" value="UniProtKB-KW"/>
</dbReference>
<feature type="compositionally biased region" description="Polar residues" evidence="2">
    <location>
        <begin position="284"/>
        <end position="296"/>
    </location>
</feature>
<feature type="compositionally biased region" description="Basic and acidic residues" evidence="2">
    <location>
        <begin position="571"/>
        <end position="581"/>
    </location>
</feature>
<feature type="region of interest" description="Disordered" evidence="2">
    <location>
        <begin position="208"/>
        <end position="243"/>
    </location>
</feature>
<dbReference type="SUPFAM" id="SSF57756">
    <property type="entry name" value="Retrovirus zinc finger-like domains"/>
    <property type="match status" value="1"/>
</dbReference>
<feature type="region of interest" description="Disordered" evidence="2">
    <location>
        <begin position="777"/>
        <end position="807"/>
    </location>
</feature>
<feature type="compositionally biased region" description="Polar residues" evidence="2">
    <location>
        <begin position="305"/>
        <end position="318"/>
    </location>
</feature>
<dbReference type="InterPro" id="IPR013103">
    <property type="entry name" value="RVT_2"/>
</dbReference>
<feature type="domain" description="CCHC-type" evidence="3">
    <location>
        <begin position="197"/>
        <end position="211"/>
    </location>
</feature>
<evidence type="ECO:0000313" key="4">
    <source>
        <dbReference type="EMBL" id="GEU87242.1"/>
    </source>
</evidence>
<keyword evidence="1" id="KW-0862">Zinc</keyword>
<feature type="region of interest" description="Disordered" evidence="2">
    <location>
        <begin position="265"/>
        <end position="320"/>
    </location>
</feature>
<organism evidence="4">
    <name type="scientific">Tanacetum cinerariifolium</name>
    <name type="common">Dalmatian daisy</name>
    <name type="synonym">Chrysanthemum cinerariifolium</name>
    <dbReference type="NCBI Taxonomy" id="118510"/>
    <lineage>
        <taxon>Eukaryota</taxon>
        <taxon>Viridiplantae</taxon>
        <taxon>Streptophyta</taxon>
        <taxon>Embryophyta</taxon>
        <taxon>Tracheophyta</taxon>
        <taxon>Spermatophyta</taxon>
        <taxon>Magnoliopsida</taxon>
        <taxon>eudicotyledons</taxon>
        <taxon>Gunneridae</taxon>
        <taxon>Pentapetalae</taxon>
        <taxon>asterids</taxon>
        <taxon>campanulids</taxon>
        <taxon>Asterales</taxon>
        <taxon>Asteraceae</taxon>
        <taxon>Asteroideae</taxon>
        <taxon>Anthemideae</taxon>
        <taxon>Anthemidinae</taxon>
        <taxon>Tanacetum</taxon>
    </lineage>
</organism>
<gene>
    <name evidence="4" type="ORF">Tci_059220</name>
</gene>
<keyword evidence="1" id="KW-0479">Metal-binding</keyword>
<accession>A0A6L2NQE4</accession>
<feature type="compositionally biased region" description="Basic and acidic residues" evidence="2">
    <location>
        <begin position="789"/>
        <end position="798"/>
    </location>
</feature>
<dbReference type="SMART" id="SM00343">
    <property type="entry name" value="ZnF_C2HC"/>
    <property type="match status" value="1"/>
</dbReference>
<proteinExistence type="predicted"/>
<keyword evidence="1" id="KW-0863">Zinc-finger</keyword>
<dbReference type="Pfam" id="PF07727">
    <property type="entry name" value="RVT_2"/>
    <property type="match status" value="1"/>
</dbReference>
<dbReference type="InterPro" id="IPR036875">
    <property type="entry name" value="Znf_CCHC_sf"/>
</dbReference>
<dbReference type="EMBL" id="BKCJ010009498">
    <property type="protein sequence ID" value="GEU87242.1"/>
    <property type="molecule type" value="Genomic_DNA"/>
</dbReference>
<feature type="region of interest" description="Disordered" evidence="2">
    <location>
        <begin position="341"/>
        <end position="363"/>
    </location>
</feature>
<dbReference type="InterPro" id="IPR001878">
    <property type="entry name" value="Znf_CCHC"/>
</dbReference>
<feature type="compositionally biased region" description="Low complexity" evidence="2">
    <location>
        <begin position="265"/>
        <end position="279"/>
    </location>
</feature>
<dbReference type="Gene3D" id="4.10.60.10">
    <property type="entry name" value="Zinc finger, CCHC-type"/>
    <property type="match status" value="1"/>
</dbReference>
<feature type="compositionally biased region" description="Low complexity" evidence="2">
    <location>
        <begin position="593"/>
        <end position="605"/>
    </location>
</feature>
<reference evidence="4" key="1">
    <citation type="journal article" date="2019" name="Sci. Rep.">
        <title>Draft genome of Tanacetum cinerariifolium, the natural source of mosquito coil.</title>
        <authorList>
            <person name="Yamashiro T."/>
            <person name="Shiraishi A."/>
            <person name="Satake H."/>
            <person name="Nakayama K."/>
        </authorList>
    </citation>
    <scope>NUCLEOTIDE SEQUENCE</scope>
</reference>
<comment type="caution">
    <text evidence="4">The sequence shown here is derived from an EMBL/GenBank/DDBJ whole genome shotgun (WGS) entry which is preliminary data.</text>
</comment>